<organism evidence="2 3">
    <name type="scientific">Paraburkholderia ultramafica</name>
    <dbReference type="NCBI Taxonomy" id="1544867"/>
    <lineage>
        <taxon>Bacteria</taxon>
        <taxon>Pseudomonadati</taxon>
        <taxon>Pseudomonadota</taxon>
        <taxon>Betaproteobacteria</taxon>
        <taxon>Burkholderiales</taxon>
        <taxon>Burkholderiaceae</taxon>
        <taxon>Paraburkholderia</taxon>
    </lineage>
</organism>
<evidence type="ECO:0000313" key="2">
    <source>
        <dbReference type="EMBL" id="CAB3793035.1"/>
    </source>
</evidence>
<evidence type="ECO:0000313" key="3">
    <source>
        <dbReference type="Proteomes" id="UP000494365"/>
    </source>
</evidence>
<dbReference type="Proteomes" id="UP000494365">
    <property type="component" value="Unassembled WGS sequence"/>
</dbReference>
<dbReference type="AlphaFoldDB" id="A0A6S7B9V4"/>
<reference evidence="2 3" key="1">
    <citation type="submission" date="2020-04" db="EMBL/GenBank/DDBJ databases">
        <authorList>
            <person name="De Canck E."/>
        </authorList>
    </citation>
    <scope>NUCLEOTIDE SEQUENCE [LARGE SCALE GENOMIC DNA]</scope>
    <source>
        <strain evidence="2 3">LMG 28614</strain>
    </source>
</reference>
<protein>
    <submittedName>
        <fullName evidence="2">Uncharacterized protein</fullName>
    </submittedName>
</protein>
<sequence>MMFAPVCRSKKLDPNAFMRKHLPFASKPRLGNAWQNIRLRRLQAHPYYQECIDRWVRLITAGLLNVGIVLVFAAFYLRFLNNP</sequence>
<evidence type="ECO:0000256" key="1">
    <source>
        <dbReference type="SAM" id="Phobius"/>
    </source>
</evidence>
<name>A0A6S7B9V4_9BURK</name>
<keyword evidence="1" id="KW-0472">Membrane</keyword>
<keyword evidence="1" id="KW-1133">Transmembrane helix</keyword>
<keyword evidence="3" id="KW-1185">Reference proteome</keyword>
<gene>
    <name evidence="2" type="ORF">LMG28614_03633</name>
</gene>
<dbReference type="EMBL" id="CADIKK010000016">
    <property type="protein sequence ID" value="CAB3793035.1"/>
    <property type="molecule type" value="Genomic_DNA"/>
</dbReference>
<feature type="transmembrane region" description="Helical" evidence="1">
    <location>
        <begin position="55"/>
        <end position="77"/>
    </location>
</feature>
<proteinExistence type="predicted"/>
<accession>A0A6S7B9V4</accession>
<keyword evidence="1" id="KW-0812">Transmembrane</keyword>